<organism evidence="2 3">
    <name type="scientific">Corynebacterium hansenii</name>
    <dbReference type="NCBI Taxonomy" id="394964"/>
    <lineage>
        <taxon>Bacteria</taxon>
        <taxon>Bacillati</taxon>
        <taxon>Actinomycetota</taxon>
        <taxon>Actinomycetes</taxon>
        <taxon>Mycobacteriales</taxon>
        <taxon>Corynebacteriaceae</taxon>
        <taxon>Corynebacterium</taxon>
    </lineage>
</organism>
<gene>
    <name evidence="2" type="ORF">ACFORJ_08465</name>
</gene>
<feature type="domain" description="DUF1540" evidence="1">
    <location>
        <begin position="59"/>
        <end position="83"/>
    </location>
</feature>
<dbReference type="Proteomes" id="UP001595751">
    <property type="component" value="Unassembled WGS sequence"/>
</dbReference>
<name>A0ABV7ZPT3_9CORY</name>
<evidence type="ECO:0000259" key="1">
    <source>
        <dbReference type="Pfam" id="PF07561"/>
    </source>
</evidence>
<evidence type="ECO:0000313" key="2">
    <source>
        <dbReference type="EMBL" id="MFC3850196.1"/>
    </source>
</evidence>
<comment type="caution">
    <text evidence="2">The sequence shown here is derived from an EMBL/GenBank/DDBJ whole genome shotgun (WGS) entry which is preliminary data.</text>
</comment>
<dbReference type="EMBL" id="JBHRZN010000002">
    <property type="protein sequence ID" value="MFC3850196.1"/>
    <property type="molecule type" value="Genomic_DNA"/>
</dbReference>
<sequence>MSSVTKISSCTTTSCAYNNDGCTAFAVNVGGDGAAACTTFATIDLRAGLSGAEAQVGACKRLDCTHNENLMCGLADISVSGETAQCDNYQAR</sequence>
<dbReference type="RefSeq" id="WP_048741161.1">
    <property type="nucleotide sequence ID" value="NZ_CP047211.1"/>
</dbReference>
<reference evidence="3" key="1">
    <citation type="journal article" date="2019" name="Int. J. Syst. Evol. Microbiol.">
        <title>The Global Catalogue of Microorganisms (GCM) 10K type strain sequencing project: providing services to taxonomists for standard genome sequencing and annotation.</title>
        <authorList>
            <consortium name="The Broad Institute Genomics Platform"/>
            <consortium name="The Broad Institute Genome Sequencing Center for Infectious Disease"/>
            <person name="Wu L."/>
            <person name="Ma J."/>
        </authorList>
    </citation>
    <scope>NUCLEOTIDE SEQUENCE [LARGE SCALE GENOMIC DNA]</scope>
    <source>
        <strain evidence="3">CCUG 53252</strain>
    </source>
</reference>
<accession>A0ABV7ZPT3</accession>
<feature type="domain" description="DUF1540" evidence="1">
    <location>
        <begin position="10"/>
        <end position="39"/>
    </location>
</feature>
<keyword evidence="3" id="KW-1185">Reference proteome</keyword>
<evidence type="ECO:0000313" key="3">
    <source>
        <dbReference type="Proteomes" id="UP001595751"/>
    </source>
</evidence>
<dbReference type="Pfam" id="PF07561">
    <property type="entry name" value="DUF1540"/>
    <property type="match status" value="2"/>
</dbReference>
<protein>
    <submittedName>
        <fullName evidence="2">DUF1540 domain-containing protein</fullName>
    </submittedName>
</protein>
<dbReference type="InterPro" id="IPR011437">
    <property type="entry name" value="DUF1540"/>
</dbReference>
<proteinExistence type="predicted"/>